<evidence type="ECO:0000256" key="9">
    <source>
        <dbReference type="ARBA" id="ARBA00022777"/>
    </source>
</evidence>
<evidence type="ECO:0000256" key="11">
    <source>
        <dbReference type="ARBA" id="ARBA00022989"/>
    </source>
</evidence>
<evidence type="ECO:0000256" key="10">
    <source>
        <dbReference type="ARBA" id="ARBA00022840"/>
    </source>
</evidence>
<dbReference type="GO" id="GO:0000155">
    <property type="term" value="F:phosphorelay sensor kinase activity"/>
    <property type="evidence" value="ECO:0007669"/>
    <property type="project" value="InterPro"/>
</dbReference>
<feature type="transmembrane region" description="Helical" evidence="14">
    <location>
        <begin position="176"/>
        <end position="195"/>
    </location>
</feature>
<dbReference type="InterPro" id="IPR005467">
    <property type="entry name" value="His_kinase_dom"/>
</dbReference>
<dbReference type="GO" id="GO:0005886">
    <property type="term" value="C:plasma membrane"/>
    <property type="evidence" value="ECO:0007669"/>
    <property type="project" value="UniProtKB-SubCell"/>
</dbReference>
<comment type="caution">
    <text evidence="17">The sequence shown here is derived from an EMBL/GenBank/DDBJ whole genome shotgun (WGS) entry which is preliminary data.</text>
</comment>
<dbReference type="SUPFAM" id="SSF55874">
    <property type="entry name" value="ATPase domain of HSP90 chaperone/DNA topoisomerase II/histidine kinase"/>
    <property type="match status" value="1"/>
</dbReference>
<dbReference type="Pfam" id="PF00512">
    <property type="entry name" value="HisKA"/>
    <property type="match status" value="1"/>
</dbReference>
<dbReference type="InterPro" id="IPR036097">
    <property type="entry name" value="HisK_dim/P_sf"/>
</dbReference>
<evidence type="ECO:0000256" key="14">
    <source>
        <dbReference type="SAM" id="Phobius"/>
    </source>
</evidence>
<evidence type="ECO:0000256" key="12">
    <source>
        <dbReference type="ARBA" id="ARBA00023012"/>
    </source>
</evidence>
<dbReference type="RefSeq" id="WP_132691138.1">
    <property type="nucleotide sequence ID" value="NZ_SMFT01000003.1"/>
</dbReference>
<evidence type="ECO:0000259" key="15">
    <source>
        <dbReference type="PROSITE" id="PS50109"/>
    </source>
</evidence>
<keyword evidence="6" id="KW-0808">Transferase</keyword>
<dbReference type="Proteomes" id="UP000294702">
    <property type="component" value="Unassembled WGS sequence"/>
</dbReference>
<dbReference type="AlphaFoldDB" id="A0A4R1FUG9"/>
<dbReference type="InterPro" id="IPR036890">
    <property type="entry name" value="HATPase_C_sf"/>
</dbReference>
<keyword evidence="7 14" id="KW-0812">Transmembrane</keyword>
<keyword evidence="9 17" id="KW-0418">Kinase</keyword>
<dbReference type="NCBIfam" id="NF007007">
    <property type="entry name" value="PRK09470.1"/>
    <property type="match status" value="1"/>
</dbReference>
<dbReference type="InterPro" id="IPR004358">
    <property type="entry name" value="Sig_transdc_His_kin-like_C"/>
</dbReference>
<evidence type="ECO:0000256" key="2">
    <source>
        <dbReference type="ARBA" id="ARBA00004651"/>
    </source>
</evidence>
<keyword evidence="8" id="KW-0547">Nucleotide-binding</keyword>
<dbReference type="EC" id="2.7.13.3" evidence="3"/>
<evidence type="ECO:0000256" key="1">
    <source>
        <dbReference type="ARBA" id="ARBA00000085"/>
    </source>
</evidence>
<accession>A0A4R1FUG9</accession>
<evidence type="ECO:0000256" key="7">
    <source>
        <dbReference type="ARBA" id="ARBA00022692"/>
    </source>
</evidence>
<dbReference type="PROSITE" id="PS50109">
    <property type="entry name" value="HIS_KIN"/>
    <property type="match status" value="1"/>
</dbReference>
<dbReference type="PANTHER" id="PTHR45528:SF1">
    <property type="entry name" value="SENSOR HISTIDINE KINASE CPXA"/>
    <property type="match status" value="1"/>
</dbReference>
<dbReference type="SMART" id="SM00388">
    <property type="entry name" value="HisKA"/>
    <property type="match status" value="1"/>
</dbReference>
<dbReference type="PROSITE" id="PS50885">
    <property type="entry name" value="HAMP"/>
    <property type="match status" value="1"/>
</dbReference>
<dbReference type="PANTHER" id="PTHR45528">
    <property type="entry name" value="SENSOR HISTIDINE KINASE CPXA"/>
    <property type="match status" value="1"/>
</dbReference>
<evidence type="ECO:0000256" key="3">
    <source>
        <dbReference type="ARBA" id="ARBA00012438"/>
    </source>
</evidence>
<evidence type="ECO:0000313" key="17">
    <source>
        <dbReference type="EMBL" id="TCJ97950.1"/>
    </source>
</evidence>
<keyword evidence="4" id="KW-1003">Cell membrane</keyword>
<dbReference type="Gene3D" id="1.10.287.130">
    <property type="match status" value="1"/>
</dbReference>
<dbReference type="PRINTS" id="PR00344">
    <property type="entry name" value="BCTRLSENSOR"/>
</dbReference>
<keyword evidence="12" id="KW-0902">Two-component regulatory system</keyword>
<dbReference type="InterPro" id="IPR003594">
    <property type="entry name" value="HATPase_dom"/>
</dbReference>
<keyword evidence="10" id="KW-0067">ATP-binding</keyword>
<evidence type="ECO:0000313" key="18">
    <source>
        <dbReference type="Proteomes" id="UP000294702"/>
    </source>
</evidence>
<dbReference type="OrthoDB" id="9804645at2"/>
<dbReference type="SMART" id="SM00387">
    <property type="entry name" value="HATPase_c"/>
    <property type="match status" value="1"/>
</dbReference>
<dbReference type="InterPro" id="IPR038515">
    <property type="entry name" value="CpxA_peri_sf"/>
</dbReference>
<proteinExistence type="predicted"/>
<dbReference type="Pfam" id="PF02518">
    <property type="entry name" value="HATPase_c"/>
    <property type="match status" value="1"/>
</dbReference>
<evidence type="ECO:0000256" key="8">
    <source>
        <dbReference type="ARBA" id="ARBA00022741"/>
    </source>
</evidence>
<keyword evidence="5" id="KW-0597">Phosphoprotein</keyword>
<dbReference type="Gene3D" id="3.30.565.10">
    <property type="entry name" value="Histidine kinase-like ATPase, C-terminal domain"/>
    <property type="match status" value="1"/>
</dbReference>
<keyword evidence="18" id="KW-1185">Reference proteome</keyword>
<dbReference type="SUPFAM" id="SSF47384">
    <property type="entry name" value="Homodimeric domain of signal transducing histidine kinase"/>
    <property type="match status" value="1"/>
</dbReference>
<dbReference type="InterPro" id="IPR058125">
    <property type="entry name" value="CpxA"/>
</dbReference>
<name>A0A4R1FUG9_9PAST</name>
<sequence>MLLSPITNRINSLTVQIFALFWLTFSILLALAFFVPTLDARAYTELKGDDLRYYQNEVNIAIRHKHIMRLLNFPIALEQGNEPYMEPPPNMPRPVLVNNQRAIIGAKPDDVQPLQKFIYQSDNPAHPMTKRFFDVQISGPFLITFRQNKEETYMLYFVRKVNPQQEFLSFIFDHPFIMLLLFMLISSPLLLWLAWSISRPMRRFRSTANAVALGNFKINKELEEDGTREFRLVGRSFNQMIKAIDELISNKQRLLSAISHELRTPLTRLQLSSALLRRRKGECTELARIDMETERLDKMINDLLLLSRQQLNSHLLRDIFPINAMWEDIFSDAQFEAEQRHLDCRIQIQIDKPEQHFINGNLSLLSSAIENVIRNALKYTNSQIQVSVYLEKNKYLLVQVDDNGPGVPPEEYDQIFEPFYRVDAARTRETGGTGLGLAIVANAIKQHQGEVWADKSPLGGLQIMIKLPLWLD</sequence>
<dbReference type="InterPro" id="IPR050398">
    <property type="entry name" value="HssS/ArlS-like"/>
</dbReference>
<evidence type="ECO:0000256" key="4">
    <source>
        <dbReference type="ARBA" id="ARBA00022475"/>
    </source>
</evidence>
<feature type="domain" description="Histidine kinase" evidence="15">
    <location>
        <begin position="257"/>
        <end position="471"/>
    </location>
</feature>
<dbReference type="InterPro" id="IPR003661">
    <property type="entry name" value="HisK_dim/P_dom"/>
</dbReference>
<dbReference type="GO" id="GO:0005524">
    <property type="term" value="F:ATP binding"/>
    <property type="evidence" value="ECO:0007669"/>
    <property type="project" value="UniProtKB-KW"/>
</dbReference>
<dbReference type="Gene3D" id="6.10.340.10">
    <property type="match status" value="1"/>
</dbReference>
<keyword evidence="11 14" id="KW-1133">Transmembrane helix</keyword>
<evidence type="ECO:0000256" key="13">
    <source>
        <dbReference type="ARBA" id="ARBA00023136"/>
    </source>
</evidence>
<gene>
    <name evidence="17" type="ORF">EV694_1546</name>
</gene>
<dbReference type="Gene3D" id="3.30.450.210">
    <property type="entry name" value="Two-component sensor protein CpxA, periplasmic domain"/>
    <property type="match status" value="1"/>
</dbReference>
<dbReference type="SMART" id="SM00304">
    <property type="entry name" value="HAMP"/>
    <property type="match status" value="1"/>
</dbReference>
<dbReference type="Pfam" id="PF00672">
    <property type="entry name" value="HAMP"/>
    <property type="match status" value="1"/>
</dbReference>
<dbReference type="FunFam" id="3.30.565.10:FF:000011">
    <property type="entry name" value="Sensor histidine kinase CpxA"/>
    <property type="match status" value="1"/>
</dbReference>
<evidence type="ECO:0000256" key="5">
    <source>
        <dbReference type="ARBA" id="ARBA00022553"/>
    </source>
</evidence>
<keyword evidence="13 14" id="KW-0472">Membrane</keyword>
<dbReference type="InterPro" id="IPR003660">
    <property type="entry name" value="HAMP_dom"/>
</dbReference>
<feature type="transmembrane region" description="Helical" evidence="14">
    <location>
        <begin position="12"/>
        <end position="35"/>
    </location>
</feature>
<feature type="domain" description="HAMP" evidence="16">
    <location>
        <begin position="195"/>
        <end position="249"/>
    </location>
</feature>
<comment type="catalytic activity">
    <reaction evidence="1">
        <text>ATP + protein L-histidine = ADP + protein N-phospho-L-histidine.</text>
        <dbReference type="EC" id="2.7.13.3"/>
    </reaction>
</comment>
<dbReference type="EMBL" id="SMFT01000003">
    <property type="protein sequence ID" value="TCJ97950.1"/>
    <property type="molecule type" value="Genomic_DNA"/>
</dbReference>
<evidence type="ECO:0000259" key="16">
    <source>
        <dbReference type="PROSITE" id="PS50885"/>
    </source>
</evidence>
<protein>
    <recommendedName>
        <fullName evidence="3">histidine kinase</fullName>
        <ecNumber evidence="3">2.7.13.3</ecNumber>
    </recommendedName>
</protein>
<dbReference type="CDD" id="cd00082">
    <property type="entry name" value="HisKA"/>
    <property type="match status" value="1"/>
</dbReference>
<reference evidence="17 18" key="1">
    <citation type="submission" date="2019-03" db="EMBL/GenBank/DDBJ databases">
        <title>Genomic Encyclopedia of Type Strains, Phase IV (KMG-IV): sequencing the most valuable type-strain genomes for metagenomic binning, comparative biology and taxonomic classification.</title>
        <authorList>
            <person name="Goeker M."/>
        </authorList>
    </citation>
    <scope>NUCLEOTIDE SEQUENCE [LARGE SCALE GENOMIC DNA]</scope>
    <source>
        <strain evidence="17 18">DSM 15534</strain>
    </source>
</reference>
<comment type="subcellular location">
    <subcellularLocation>
        <location evidence="2">Cell membrane</location>
        <topology evidence="2">Multi-pass membrane protein</topology>
    </subcellularLocation>
</comment>
<dbReference type="CDD" id="cd06225">
    <property type="entry name" value="HAMP"/>
    <property type="match status" value="1"/>
</dbReference>
<organism evidence="17 18">
    <name type="scientific">Volucribacter psittacicida</name>
    <dbReference type="NCBI Taxonomy" id="203482"/>
    <lineage>
        <taxon>Bacteria</taxon>
        <taxon>Pseudomonadati</taxon>
        <taxon>Pseudomonadota</taxon>
        <taxon>Gammaproteobacteria</taxon>
        <taxon>Pasteurellales</taxon>
        <taxon>Pasteurellaceae</taxon>
        <taxon>Volucribacter</taxon>
    </lineage>
</organism>
<evidence type="ECO:0000256" key="6">
    <source>
        <dbReference type="ARBA" id="ARBA00022679"/>
    </source>
</evidence>